<accession>A0ABM9JS98</accession>
<evidence type="ECO:0000256" key="1">
    <source>
        <dbReference type="SAM" id="MobiDB-lite"/>
    </source>
</evidence>
<keyword evidence="3" id="KW-1185">Reference proteome</keyword>
<name>A0ABM9JS98_9RALS</name>
<dbReference type="Proteomes" id="UP001189616">
    <property type="component" value="Unassembled WGS sequence"/>
</dbReference>
<dbReference type="RefSeq" id="WP_238500782.1">
    <property type="nucleotide sequence ID" value="NZ_CATYWO010000012.1"/>
</dbReference>
<organism evidence="2 3">
    <name type="scientific">Ralstonia condita</name>
    <dbReference type="NCBI Taxonomy" id="3058600"/>
    <lineage>
        <taxon>Bacteria</taxon>
        <taxon>Pseudomonadati</taxon>
        <taxon>Pseudomonadota</taxon>
        <taxon>Betaproteobacteria</taxon>
        <taxon>Burkholderiales</taxon>
        <taxon>Burkholderiaceae</taxon>
        <taxon>Ralstonia</taxon>
    </lineage>
</organism>
<sequence>MSEEKEMISGVSPALGNMQGKAVARDEQEGGVSQSGDFENGWDDLDADGKAHKEEILKEHFVKALERFNAGVSLTKIRKHYEKLGAKYSPVTFKKKWDELLKRDREQI</sequence>
<comment type="caution">
    <text evidence="2">The sequence shown here is derived from an EMBL/GenBank/DDBJ whole genome shotgun (WGS) entry which is preliminary data.</text>
</comment>
<evidence type="ECO:0000313" key="3">
    <source>
        <dbReference type="Proteomes" id="UP001189616"/>
    </source>
</evidence>
<gene>
    <name evidence="2" type="ORF">LMG7141_04131</name>
</gene>
<feature type="region of interest" description="Disordered" evidence="1">
    <location>
        <begin position="1"/>
        <end position="45"/>
    </location>
</feature>
<dbReference type="EMBL" id="CATYWO010000012">
    <property type="protein sequence ID" value="CAJ0802592.1"/>
    <property type="molecule type" value="Genomic_DNA"/>
</dbReference>
<reference evidence="2 3" key="1">
    <citation type="submission" date="2023-07" db="EMBL/GenBank/DDBJ databases">
        <authorList>
            <person name="Peeters C."/>
        </authorList>
    </citation>
    <scope>NUCLEOTIDE SEQUENCE [LARGE SCALE GENOMIC DNA]</scope>
    <source>
        <strain evidence="2 3">LMG 7141</strain>
    </source>
</reference>
<proteinExistence type="predicted"/>
<evidence type="ECO:0000313" key="2">
    <source>
        <dbReference type="EMBL" id="CAJ0802592.1"/>
    </source>
</evidence>
<protein>
    <submittedName>
        <fullName evidence="2">Uncharacterized protein</fullName>
    </submittedName>
</protein>